<dbReference type="KEGG" id="evi:Echvi_2940"/>
<dbReference type="Pfam" id="PF13561">
    <property type="entry name" value="adh_short_C2"/>
    <property type="match status" value="1"/>
</dbReference>
<accession>L0G1J7</accession>
<dbReference type="PATRIC" id="fig|926556.3.peg.3108"/>
<organism evidence="3 4">
    <name type="scientific">Echinicola vietnamensis (strain DSM 17526 / LMG 23754 / KMM 6221)</name>
    <dbReference type="NCBI Taxonomy" id="926556"/>
    <lineage>
        <taxon>Bacteria</taxon>
        <taxon>Pseudomonadati</taxon>
        <taxon>Bacteroidota</taxon>
        <taxon>Cytophagia</taxon>
        <taxon>Cytophagales</taxon>
        <taxon>Cyclobacteriaceae</taxon>
        <taxon>Echinicola</taxon>
    </lineage>
</organism>
<name>L0G1J7_ECHVK</name>
<evidence type="ECO:0008006" key="5">
    <source>
        <dbReference type="Google" id="ProtNLM"/>
    </source>
</evidence>
<dbReference type="PANTHER" id="PTHR43477">
    <property type="entry name" value="DIHYDROANTICAPSIN 7-DEHYDROGENASE"/>
    <property type="match status" value="1"/>
</dbReference>
<keyword evidence="2" id="KW-0560">Oxidoreductase</keyword>
<keyword evidence="4" id="KW-1185">Reference proteome</keyword>
<dbReference type="NCBIfam" id="NF005559">
    <property type="entry name" value="PRK07231.1"/>
    <property type="match status" value="1"/>
</dbReference>
<dbReference type="SUPFAM" id="SSF51735">
    <property type="entry name" value="NAD(P)-binding Rossmann-fold domains"/>
    <property type="match status" value="1"/>
</dbReference>
<dbReference type="GO" id="GO:0016491">
    <property type="term" value="F:oxidoreductase activity"/>
    <property type="evidence" value="ECO:0007669"/>
    <property type="project" value="UniProtKB-KW"/>
</dbReference>
<dbReference type="EMBL" id="CP003346">
    <property type="protein sequence ID" value="AGA79178.1"/>
    <property type="molecule type" value="Genomic_DNA"/>
</dbReference>
<dbReference type="RefSeq" id="WP_015266730.1">
    <property type="nucleotide sequence ID" value="NC_019904.1"/>
</dbReference>
<dbReference type="InterPro" id="IPR020904">
    <property type="entry name" value="Sc_DH/Rdtase_CS"/>
</dbReference>
<sequence length="251" mass="27234">MKNKTILITGGASGIGLAMTKRFAEEGGNVYFIDYDQKTGEKVAEELTSKGHRVTFLQGDVSQTEEMKQTISSISGSIDVLVNNAGISHVGNLENTAEEDFDRLYQVNVKGIYNCSLASLPKMKEKGGSIINMASVASTMGLPDRFAYSMTKGAVFSMTLSMARDYVEYNIRVNSIAPGRVHTPFVDGFLAKNYPGKEKEMFDKLAATQPIGRMGKPEEIAAMAVYLSSDEASFLTGGNYPIDGGFVNLKM</sequence>
<dbReference type="Proteomes" id="UP000010796">
    <property type="component" value="Chromosome"/>
</dbReference>
<evidence type="ECO:0000313" key="3">
    <source>
        <dbReference type="EMBL" id="AGA79178.1"/>
    </source>
</evidence>
<dbReference type="FunFam" id="3.40.50.720:FF:000084">
    <property type="entry name" value="Short-chain dehydrogenase reductase"/>
    <property type="match status" value="1"/>
</dbReference>
<dbReference type="HOGENOM" id="CLU_010194_1_0_10"/>
<evidence type="ECO:0000313" key="4">
    <source>
        <dbReference type="Proteomes" id="UP000010796"/>
    </source>
</evidence>
<dbReference type="STRING" id="926556.Echvi_2940"/>
<evidence type="ECO:0000256" key="1">
    <source>
        <dbReference type="ARBA" id="ARBA00006484"/>
    </source>
</evidence>
<dbReference type="InterPro" id="IPR051122">
    <property type="entry name" value="SDR_DHRS6-like"/>
</dbReference>
<dbReference type="PRINTS" id="PR00080">
    <property type="entry name" value="SDRFAMILY"/>
</dbReference>
<dbReference type="eggNOG" id="COG1028">
    <property type="taxonomic scope" value="Bacteria"/>
</dbReference>
<dbReference type="PRINTS" id="PR00081">
    <property type="entry name" value="GDHRDH"/>
</dbReference>
<dbReference type="Gene3D" id="3.40.50.720">
    <property type="entry name" value="NAD(P)-binding Rossmann-like Domain"/>
    <property type="match status" value="1"/>
</dbReference>
<dbReference type="InterPro" id="IPR036291">
    <property type="entry name" value="NAD(P)-bd_dom_sf"/>
</dbReference>
<dbReference type="InterPro" id="IPR002347">
    <property type="entry name" value="SDR_fam"/>
</dbReference>
<gene>
    <name evidence="3" type="ordered locus">Echvi_2940</name>
</gene>
<dbReference type="PROSITE" id="PS00061">
    <property type="entry name" value="ADH_SHORT"/>
    <property type="match status" value="1"/>
</dbReference>
<dbReference type="OrthoDB" id="9804774at2"/>
<proteinExistence type="inferred from homology"/>
<reference evidence="4" key="1">
    <citation type="submission" date="2012-02" db="EMBL/GenBank/DDBJ databases">
        <title>The complete genome of Echinicola vietnamensis DSM 17526.</title>
        <authorList>
            <person name="Lucas S."/>
            <person name="Copeland A."/>
            <person name="Lapidus A."/>
            <person name="Glavina del Rio T."/>
            <person name="Dalin E."/>
            <person name="Tice H."/>
            <person name="Bruce D."/>
            <person name="Goodwin L."/>
            <person name="Pitluck S."/>
            <person name="Peters L."/>
            <person name="Ovchinnikova G."/>
            <person name="Teshima H."/>
            <person name="Kyrpides N."/>
            <person name="Mavromatis K."/>
            <person name="Ivanova N."/>
            <person name="Brettin T."/>
            <person name="Detter J.C."/>
            <person name="Han C."/>
            <person name="Larimer F."/>
            <person name="Land M."/>
            <person name="Hauser L."/>
            <person name="Markowitz V."/>
            <person name="Cheng J.-F."/>
            <person name="Hugenholtz P."/>
            <person name="Woyke T."/>
            <person name="Wu D."/>
            <person name="Brambilla E."/>
            <person name="Klenk H.-P."/>
            <person name="Eisen J.A."/>
        </authorList>
    </citation>
    <scope>NUCLEOTIDE SEQUENCE [LARGE SCALE GENOMIC DNA]</scope>
    <source>
        <strain evidence="4">DSM 17526 / LMG 23754 / KMM 6221</strain>
    </source>
</reference>
<dbReference type="PANTHER" id="PTHR43477:SF1">
    <property type="entry name" value="DIHYDROANTICAPSIN 7-DEHYDROGENASE"/>
    <property type="match status" value="1"/>
</dbReference>
<protein>
    <recommendedName>
        <fullName evidence="5">Short-chain alcohol dehydrogenase like protein</fullName>
    </recommendedName>
</protein>
<comment type="similarity">
    <text evidence="1">Belongs to the short-chain dehydrogenases/reductases (SDR) family.</text>
</comment>
<dbReference type="CDD" id="cd05233">
    <property type="entry name" value="SDR_c"/>
    <property type="match status" value="1"/>
</dbReference>
<evidence type="ECO:0000256" key="2">
    <source>
        <dbReference type="ARBA" id="ARBA00023002"/>
    </source>
</evidence>
<dbReference type="AlphaFoldDB" id="L0G1J7"/>